<dbReference type="PROSITE" id="PS50206">
    <property type="entry name" value="RHODANESE_3"/>
    <property type="match status" value="1"/>
</dbReference>
<reference evidence="4" key="2">
    <citation type="journal article" date="2024" name="Nature">
        <title>Anoxygenic phototroph of the Chloroflexota uses a type I reaction centre.</title>
        <authorList>
            <person name="Tsuji J.M."/>
            <person name="Shaw N.A."/>
            <person name="Nagashima S."/>
            <person name="Venkiteswaran J.J."/>
            <person name="Schiff S.L."/>
            <person name="Watanabe T."/>
            <person name="Fukui M."/>
            <person name="Hanada S."/>
            <person name="Tank M."/>
            <person name="Neufeld J.D."/>
        </authorList>
    </citation>
    <scope>NUCLEOTIDE SEQUENCE</scope>
    <source>
        <strain evidence="4">L227-S17</strain>
    </source>
</reference>
<dbReference type="InterPro" id="IPR001375">
    <property type="entry name" value="Peptidase_S9_cat"/>
</dbReference>
<sequence length="615" mass="68638">MTIEQAYDVIPRQVLFGNPEKSMPRLSPDAKRLAYIAPVNNVLNVWVGNVEAGDYKPVTNDTERGIRAYFWADDSRHLIYLQDVGGNENWRFYGVDLDTGVVNDLTPFENVQVQLVQQDKHFPDQLLIGLNKENPQVHDVYNLNLNSGELTLVVKNPGNVAGWLADHELNVRGALAATKEGGFDLMIRNSANSEWRKVAAWDSDDALTSGPVSFTLDGKSLYLTDSRDSNAGKLTLFNLETGESKILAEDSQYDVGSVMLNPDTYELEAVSFTRARNEWQVISPKVEQDFAVLRGIHPGDFAVTSRDHADKTWLVAYMADNGPVSYYSYNRDTKQATFLFVNYPALSNYKLAEISPISFTARDGLTVHGYITFPPLSEHKNLPMVLNVHGGPWGRDTWGYNPEVQWFANRGYACLQVNFRGSTGYGKNFVNAGDREWAGNMHNDLVDAVEWAVEQGYADPKRVAIYGGSYGGYAALVGATFTPDLFSCAVDIVGPSSLITLIKSIPPYWATFLNVLLKRVGNPDTDEEFLKSRSPLYKVDNIKIPMLIAQGANDPRVKQAEAEQVVEAMKSKGIDYEYMLFPDEGHGFAKPDNRLKFYAAAEKFLAKHLGGRYEE</sequence>
<reference evidence="3 5" key="1">
    <citation type="submission" date="2020-06" db="EMBL/GenBank/DDBJ databases">
        <title>Anoxygenic phototrophic Chloroflexota member uses a Type I reaction center.</title>
        <authorList>
            <person name="Tsuji J.M."/>
            <person name="Shaw N.A."/>
            <person name="Nagashima S."/>
            <person name="Venkiteswaran J."/>
            <person name="Schiff S.L."/>
            <person name="Hanada S."/>
            <person name="Tank M."/>
            <person name="Neufeld J.D."/>
        </authorList>
    </citation>
    <scope>NUCLEOTIDE SEQUENCE [LARGE SCALE GENOMIC DNA]</scope>
    <source>
        <strain evidence="3">L227-S17</strain>
    </source>
</reference>
<dbReference type="Gene3D" id="2.120.10.30">
    <property type="entry name" value="TolB, C-terminal domain"/>
    <property type="match status" value="1"/>
</dbReference>
<dbReference type="GO" id="GO:0006508">
    <property type="term" value="P:proteolysis"/>
    <property type="evidence" value="ECO:0007669"/>
    <property type="project" value="InterPro"/>
</dbReference>
<dbReference type="PANTHER" id="PTHR42776">
    <property type="entry name" value="SERINE PEPTIDASE S9 FAMILY MEMBER"/>
    <property type="match status" value="1"/>
</dbReference>
<dbReference type="InterPro" id="IPR001763">
    <property type="entry name" value="Rhodanese-like_dom"/>
</dbReference>
<evidence type="ECO:0000256" key="1">
    <source>
        <dbReference type="ARBA" id="ARBA00022801"/>
    </source>
</evidence>
<dbReference type="Proteomes" id="UP000521676">
    <property type="component" value="Unassembled WGS sequence"/>
</dbReference>
<dbReference type="RefSeq" id="WP_341467567.1">
    <property type="nucleotide sequence ID" value="NZ_CP128399.1"/>
</dbReference>
<evidence type="ECO:0000313" key="3">
    <source>
        <dbReference type="EMBL" id="NWJ46308.1"/>
    </source>
</evidence>
<keyword evidence="1" id="KW-0378">Hydrolase</keyword>
<dbReference type="PRINTS" id="PR00862">
    <property type="entry name" value="PROLIGOPTASE"/>
</dbReference>
<dbReference type="SUPFAM" id="SSF82171">
    <property type="entry name" value="DPP6 N-terminal domain-like"/>
    <property type="match status" value="1"/>
</dbReference>
<name>A0A8T7LWB5_9CHLR</name>
<dbReference type="PANTHER" id="PTHR42776:SF27">
    <property type="entry name" value="DIPEPTIDYL PEPTIDASE FAMILY MEMBER 6"/>
    <property type="match status" value="1"/>
</dbReference>
<accession>A0A8T7LWB5</accession>
<dbReference type="SUPFAM" id="SSF53474">
    <property type="entry name" value="alpha/beta-Hydrolases"/>
    <property type="match status" value="1"/>
</dbReference>
<dbReference type="Pfam" id="PF00326">
    <property type="entry name" value="Peptidase_S9"/>
    <property type="match status" value="1"/>
</dbReference>
<feature type="domain" description="Rhodanese" evidence="2">
    <location>
        <begin position="448"/>
        <end position="482"/>
    </location>
</feature>
<keyword evidence="6" id="KW-1185">Reference proteome</keyword>
<proteinExistence type="predicted"/>
<dbReference type="InterPro" id="IPR002470">
    <property type="entry name" value="Peptidase_S9A"/>
</dbReference>
<dbReference type="Proteomes" id="UP001431572">
    <property type="component" value="Chromosome 1"/>
</dbReference>
<dbReference type="InterPro" id="IPR011042">
    <property type="entry name" value="6-blade_b-propeller_TolB-like"/>
</dbReference>
<dbReference type="EMBL" id="JACATZ010000001">
    <property type="protein sequence ID" value="NWJ46308.1"/>
    <property type="molecule type" value="Genomic_DNA"/>
</dbReference>
<dbReference type="EMBL" id="CP128399">
    <property type="protein sequence ID" value="WJW65679.1"/>
    <property type="molecule type" value="Genomic_DNA"/>
</dbReference>
<dbReference type="Gene3D" id="3.40.50.1820">
    <property type="entry name" value="alpha/beta hydrolase"/>
    <property type="match status" value="1"/>
</dbReference>
<dbReference type="GO" id="GO:0004252">
    <property type="term" value="F:serine-type endopeptidase activity"/>
    <property type="evidence" value="ECO:0007669"/>
    <property type="project" value="InterPro"/>
</dbReference>
<evidence type="ECO:0000313" key="4">
    <source>
        <dbReference type="EMBL" id="WJW65679.1"/>
    </source>
</evidence>
<gene>
    <name evidence="3" type="ORF">HXX08_10565</name>
    <name evidence="4" type="ORF">OZ401_001457</name>
</gene>
<organism evidence="3 5">
    <name type="scientific">Candidatus Chlorohelix allophototropha</name>
    <dbReference type="NCBI Taxonomy" id="3003348"/>
    <lineage>
        <taxon>Bacteria</taxon>
        <taxon>Bacillati</taxon>
        <taxon>Chloroflexota</taxon>
        <taxon>Chloroflexia</taxon>
        <taxon>Candidatus Chloroheliales</taxon>
        <taxon>Candidatus Chloroheliaceae</taxon>
        <taxon>Candidatus Chlorohelix</taxon>
    </lineage>
</organism>
<dbReference type="InterPro" id="IPR029058">
    <property type="entry name" value="AB_hydrolase_fold"/>
</dbReference>
<evidence type="ECO:0000259" key="2">
    <source>
        <dbReference type="PROSITE" id="PS50206"/>
    </source>
</evidence>
<dbReference type="AlphaFoldDB" id="A0A8T7LWB5"/>
<evidence type="ECO:0000313" key="5">
    <source>
        <dbReference type="Proteomes" id="UP000521676"/>
    </source>
</evidence>
<evidence type="ECO:0000313" key="6">
    <source>
        <dbReference type="Proteomes" id="UP001431572"/>
    </source>
</evidence>
<protein>
    <submittedName>
        <fullName evidence="3">S9 family peptidase</fullName>
    </submittedName>
</protein>